<dbReference type="InterPro" id="IPR029787">
    <property type="entry name" value="Nucleotide_cyclase"/>
</dbReference>
<dbReference type="PROSITE" id="PS50887">
    <property type="entry name" value="GGDEF"/>
    <property type="match status" value="1"/>
</dbReference>
<dbReference type="Gene3D" id="3.30.70.270">
    <property type="match status" value="1"/>
</dbReference>
<sequence length="346" mass="39574">MIDTVNASDKDKARFLRVFAFIGSITSFLMAITSYQDGYHALSYLLIIGGFVFASPFVIKNRDETIAVLMLYALYSMMCFLIVSGGSNGTGPLWLFIVSPVTFFIRGLRRGAFDLILLAIIISVLFYFTDRFGYYSYPSHYFPTRVMLCFSILCILGGFYEYYRNKYSLQLMEQLRLNQKLARTDAMTELANRRYATECLQDKRFGEGAVFLLMDVDNFKQINDTYGHQVGDEVLIFFADVFKEVCTEDDVISRWGGEEFLIVIPTGYELRARKVAEKIHKKLAEKPFTSGQHHFHVTLSIGLYVRVADESMDHCLNIADKRLYRAKSEGKNQTVAEVDLAKHEPA</sequence>
<feature type="transmembrane region" description="Helical" evidence="4">
    <location>
        <begin position="66"/>
        <end position="83"/>
    </location>
</feature>
<feature type="domain" description="GGDEF" evidence="5">
    <location>
        <begin position="207"/>
        <end position="339"/>
    </location>
</feature>
<comment type="cofactor">
    <cofactor evidence="1">
        <name>Mg(2+)</name>
        <dbReference type="ChEBI" id="CHEBI:18420"/>
    </cofactor>
</comment>
<dbReference type="RefSeq" id="WP_119853585.1">
    <property type="nucleotide sequence ID" value="NZ_QYSE01000003.1"/>
</dbReference>
<dbReference type="SMART" id="SM00267">
    <property type="entry name" value="GGDEF"/>
    <property type="match status" value="1"/>
</dbReference>
<dbReference type="GO" id="GO:0052621">
    <property type="term" value="F:diguanylate cyclase activity"/>
    <property type="evidence" value="ECO:0007669"/>
    <property type="project" value="UniProtKB-EC"/>
</dbReference>
<protein>
    <recommendedName>
        <fullName evidence="2">diguanylate cyclase</fullName>
        <ecNumber evidence="2">2.7.7.65</ecNumber>
    </recommendedName>
</protein>
<evidence type="ECO:0000256" key="4">
    <source>
        <dbReference type="SAM" id="Phobius"/>
    </source>
</evidence>
<dbReference type="EMBL" id="QYSE01000003">
    <property type="protein sequence ID" value="RJF34721.1"/>
    <property type="molecule type" value="Genomic_DNA"/>
</dbReference>
<keyword evidence="4" id="KW-1133">Transmembrane helix</keyword>
<feature type="transmembrane region" description="Helical" evidence="4">
    <location>
        <begin position="141"/>
        <end position="163"/>
    </location>
</feature>
<dbReference type="NCBIfam" id="TIGR00254">
    <property type="entry name" value="GGDEF"/>
    <property type="match status" value="1"/>
</dbReference>
<dbReference type="CDD" id="cd01949">
    <property type="entry name" value="GGDEF"/>
    <property type="match status" value="1"/>
</dbReference>
<evidence type="ECO:0000313" key="6">
    <source>
        <dbReference type="EMBL" id="RJF34721.1"/>
    </source>
</evidence>
<keyword evidence="4" id="KW-0812">Transmembrane</keyword>
<comment type="caution">
    <text evidence="6">The sequence shown here is derived from an EMBL/GenBank/DDBJ whole genome shotgun (WGS) entry which is preliminary data.</text>
</comment>
<dbReference type="PANTHER" id="PTHR45138">
    <property type="entry name" value="REGULATORY COMPONENTS OF SENSORY TRANSDUCTION SYSTEM"/>
    <property type="match status" value="1"/>
</dbReference>
<dbReference type="Pfam" id="PF00990">
    <property type="entry name" value="GGDEF"/>
    <property type="match status" value="1"/>
</dbReference>
<dbReference type="SUPFAM" id="SSF55073">
    <property type="entry name" value="Nucleotide cyclase"/>
    <property type="match status" value="1"/>
</dbReference>
<keyword evidence="4" id="KW-0472">Membrane</keyword>
<dbReference type="InterPro" id="IPR043128">
    <property type="entry name" value="Rev_trsase/Diguanyl_cyclase"/>
</dbReference>
<dbReference type="InterPro" id="IPR000160">
    <property type="entry name" value="GGDEF_dom"/>
</dbReference>
<accession>A0A3A3EMS3</accession>
<feature type="transmembrane region" description="Helical" evidence="4">
    <location>
        <begin position="89"/>
        <end position="105"/>
    </location>
</feature>
<evidence type="ECO:0000259" key="5">
    <source>
        <dbReference type="PROSITE" id="PS50887"/>
    </source>
</evidence>
<reference evidence="6 7" key="1">
    <citation type="submission" date="2018-09" db="EMBL/GenBank/DDBJ databases">
        <title>Identification of marine bacteria producing industrial enzymes.</title>
        <authorList>
            <person name="Cheng T.H."/>
            <person name="Saidin J."/>
            <person name="Muhd D.D."/>
            <person name="Isa M.N.M."/>
            <person name="Bakar M.F.A."/>
            <person name="Ismail N."/>
        </authorList>
    </citation>
    <scope>NUCLEOTIDE SEQUENCE [LARGE SCALE GENOMIC DNA]</scope>
    <source>
        <strain evidence="6 7">MNAD 1.6</strain>
    </source>
</reference>
<dbReference type="EC" id="2.7.7.65" evidence="2"/>
<dbReference type="AlphaFoldDB" id="A0A3A3EMS3"/>
<comment type="catalytic activity">
    <reaction evidence="3">
        <text>2 GTP = 3',3'-c-di-GMP + 2 diphosphate</text>
        <dbReference type="Rhea" id="RHEA:24898"/>
        <dbReference type="ChEBI" id="CHEBI:33019"/>
        <dbReference type="ChEBI" id="CHEBI:37565"/>
        <dbReference type="ChEBI" id="CHEBI:58805"/>
        <dbReference type="EC" id="2.7.7.65"/>
    </reaction>
</comment>
<evidence type="ECO:0000256" key="3">
    <source>
        <dbReference type="ARBA" id="ARBA00034247"/>
    </source>
</evidence>
<name>A0A3A3EMS3_9GAMM</name>
<evidence type="ECO:0000313" key="7">
    <source>
        <dbReference type="Proteomes" id="UP000265938"/>
    </source>
</evidence>
<organism evidence="6 7">
    <name type="scientific">Pseudoalteromonas gelatinilytica</name>
    <dbReference type="NCBI Taxonomy" id="1703256"/>
    <lineage>
        <taxon>Bacteria</taxon>
        <taxon>Pseudomonadati</taxon>
        <taxon>Pseudomonadota</taxon>
        <taxon>Gammaproteobacteria</taxon>
        <taxon>Alteromonadales</taxon>
        <taxon>Pseudoalteromonadaceae</taxon>
        <taxon>Pseudoalteromonas</taxon>
    </lineage>
</organism>
<gene>
    <name evidence="6" type="ORF">D4741_15195</name>
</gene>
<feature type="transmembrane region" description="Helical" evidence="4">
    <location>
        <begin position="41"/>
        <end position="59"/>
    </location>
</feature>
<proteinExistence type="predicted"/>
<dbReference type="PANTHER" id="PTHR45138:SF9">
    <property type="entry name" value="DIGUANYLATE CYCLASE DGCM-RELATED"/>
    <property type="match status" value="1"/>
</dbReference>
<evidence type="ECO:0000256" key="2">
    <source>
        <dbReference type="ARBA" id="ARBA00012528"/>
    </source>
</evidence>
<dbReference type="Proteomes" id="UP000265938">
    <property type="component" value="Unassembled WGS sequence"/>
</dbReference>
<feature type="transmembrane region" description="Helical" evidence="4">
    <location>
        <begin position="112"/>
        <end position="129"/>
    </location>
</feature>
<feature type="transmembrane region" description="Helical" evidence="4">
    <location>
        <begin position="15"/>
        <end position="35"/>
    </location>
</feature>
<dbReference type="FunFam" id="3.30.70.270:FF:000001">
    <property type="entry name" value="Diguanylate cyclase domain protein"/>
    <property type="match status" value="1"/>
</dbReference>
<evidence type="ECO:0000256" key="1">
    <source>
        <dbReference type="ARBA" id="ARBA00001946"/>
    </source>
</evidence>
<dbReference type="InterPro" id="IPR050469">
    <property type="entry name" value="Diguanylate_Cyclase"/>
</dbReference>